<dbReference type="Pfam" id="PF19571">
    <property type="entry name" value="ACT_8"/>
    <property type="match status" value="1"/>
</dbReference>
<dbReference type="CDD" id="cd04908">
    <property type="entry name" value="ACT_Bt0572_1"/>
    <property type="match status" value="1"/>
</dbReference>
<reference evidence="2 3" key="1">
    <citation type="submission" date="2011-04" db="EMBL/GenBank/DDBJ databases">
        <authorList>
            <person name="Muzny D."/>
            <person name="Qin X."/>
            <person name="Deng J."/>
            <person name="Jiang H."/>
            <person name="Liu Y."/>
            <person name="Qu J."/>
            <person name="Song X.-Z."/>
            <person name="Zhang L."/>
            <person name="Thornton R."/>
            <person name="Coyle M."/>
            <person name="Francisco L."/>
            <person name="Jackson L."/>
            <person name="Javaid M."/>
            <person name="Korchina V."/>
            <person name="Kovar C."/>
            <person name="Mata R."/>
            <person name="Mathew T."/>
            <person name="Ngo R."/>
            <person name="Nguyen L."/>
            <person name="Nguyen N."/>
            <person name="Okwuonu G."/>
            <person name="Ongeri F."/>
            <person name="Pham C."/>
            <person name="Simmons D."/>
            <person name="Wilczek-Boney K."/>
            <person name="Hale W."/>
            <person name="Jakkamsetti A."/>
            <person name="Pham P."/>
            <person name="Ruth R."/>
            <person name="San Lucas F."/>
            <person name="Warren J."/>
            <person name="Zhang J."/>
            <person name="Zhao Z."/>
            <person name="Zhou C."/>
            <person name="Zhu D."/>
            <person name="Lee S."/>
            <person name="Bess C."/>
            <person name="Blankenburg K."/>
            <person name="Forbes L."/>
            <person name="Fu Q."/>
            <person name="Gubbala S."/>
            <person name="Hirani K."/>
            <person name="Jayaseelan J.C."/>
            <person name="Lara F."/>
            <person name="Munidasa M."/>
            <person name="Palculict T."/>
            <person name="Patil S."/>
            <person name="Pu L.-L."/>
            <person name="Saada N."/>
            <person name="Tang L."/>
            <person name="Weissenberger G."/>
            <person name="Zhu Y."/>
            <person name="Hemphill L."/>
            <person name="Shang Y."/>
            <person name="Youmans B."/>
            <person name="Ayvaz T."/>
            <person name="Ross M."/>
            <person name="Santibanez J."/>
            <person name="Aqrawi P."/>
            <person name="Gross S."/>
            <person name="Joshi V."/>
            <person name="Fowler G."/>
            <person name="Nazareth L."/>
            <person name="Reid J."/>
            <person name="Worley K."/>
            <person name="Petrosino J."/>
            <person name="Highlander S."/>
            <person name="Gibbs R."/>
        </authorList>
    </citation>
    <scope>NUCLEOTIDE SEQUENCE [LARGE SCALE GENOMIC DNA]</scope>
    <source>
        <strain evidence="2 3">DSM 3688</strain>
    </source>
</reference>
<dbReference type="CDD" id="cd04882">
    <property type="entry name" value="ACT_Bt0572_2"/>
    <property type="match status" value="1"/>
</dbReference>
<dbReference type="PANTHER" id="PTHR40099">
    <property type="entry name" value="ACETOLACTATE SYNTHASE, SMALL SUBUNIT"/>
    <property type="match status" value="1"/>
</dbReference>
<dbReference type="Gene3D" id="3.30.2130.10">
    <property type="entry name" value="VC0802-like"/>
    <property type="match status" value="1"/>
</dbReference>
<evidence type="ECO:0000313" key="3">
    <source>
        <dbReference type="Proteomes" id="UP000007820"/>
    </source>
</evidence>
<proteinExistence type="predicted"/>
<gene>
    <name evidence="2" type="ORF">HMPREF9136_1142</name>
</gene>
<accession>F9D2R4</accession>
<dbReference type="EMBL" id="AFPW01000015">
    <property type="protein sequence ID" value="EGQ15381.1"/>
    <property type="molecule type" value="Genomic_DNA"/>
</dbReference>
<dbReference type="InterPro" id="IPR045865">
    <property type="entry name" value="ACT-like_dom_sf"/>
</dbReference>
<dbReference type="eggNOG" id="COG4747">
    <property type="taxonomic scope" value="Bacteria"/>
</dbReference>
<sequence>MRFFNPKEEAFTFKIHVMLAKQLSIFLENKSGRLTEVTEVLGRAGVNLSAMSIADNSDFGILRCIVSEPDKAYTVLKEAGFTVKITDVIGLTVPNTPGALAIILQYLSAAGVFIEYLYSFANGDGANVVIRPSDLAACERILLEKRVDLIAASDLYRM</sequence>
<dbReference type="AlphaFoldDB" id="F9D2R4"/>
<protein>
    <submittedName>
        <fullName evidence="2">ACT domain protein</fullName>
    </submittedName>
</protein>
<dbReference type="InterPro" id="IPR045739">
    <property type="entry name" value="ACT_dom_pair"/>
</dbReference>
<name>F9D2R4_PREDD</name>
<feature type="domain" description="ACT" evidence="1">
    <location>
        <begin position="18"/>
        <end position="157"/>
    </location>
</feature>
<comment type="caution">
    <text evidence="2">The sequence shown here is derived from an EMBL/GenBank/DDBJ whole genome shotgun (WGS) entry which is preliminary data.</text>
</comment>
<dbReference type="PANTHER" id="PTHR40099:SF1">
    <property type="entry name" value="ACETOLACTATE SYNTHASE, SMALL SUBUNIT"/>
    <property type="match status" value="1"/>
</dbReference>
<dbReference type="STRING" id="908937.Prede_1273"/>
<dbReference type="Proteomes" id="UP000007820">
    <property type="component" value="Unassembled WGS sequence"/>
</dbReference>
<evidence type="ECO:0000313" key="2">
    <source>
        <dbReference type="EMBL" id="EGQ15381.1"/>
    </source>
</evidence>
<evidence type="ECO:0000259" key="1">
    <source>
        <dbReference type="Pfam" id="PF19571"/>
    </source>
</evidence>
<dbReference type="SUPFAM" id="SSF55021">
    <property type="entry name" value="ACT-like"/>
    <property type="match status" value="2"/>
</dbReference>
<organism evidence="2 3">
    <name type="scientific">Prevotella dentalis (strain ATCC 49559 / DSM 3688 / JCM 13448 / NCTC 12043 / ES 2772)</name>
    <name type="common">Mitsuokella dentalis</name>
    <dbReference type="NCBI Taxonomy" id="908937"/>
    <lineage>
        <taxon>Bacteria</taxon>
        <taxon>Pseudomonadati</taxon>
        <taxon>Bacteroidota</taxon>
        <taxon>Bacteroidia</taxon>
        <taxon>Bacteroidales</taxon>
        <taxon>Prevotellaceae</taxon>
        <taxon>Prevotella</taxon>
    </lineage>
</organism>